<dbReference type="GO" id="GO:0030198">
    <property type="term" value="P:extracellular matrix organization"/>
    <property type="evidence" value="ECO:0007669"/>
    <property type="project" value="TreeGrafter"/>
</dbReference>
<dbReference type="AlphaFoldDB" id="A0A1I6VLR4"/>
<dbReference type="EMBL" id="FPAG01000010">
    <property type="protein sequence ID" value="SFT14650.1"/>
    <property type="molecule type" value="Genomic_DNA"/>
</dbReference>
<dbReference type="GO" id="GO:0050839">
    <property type="term" value="F:cell adhesion molecule binding"/>
    <property type="evidence" value="ECO:0007669"/>
    <property type="project" value="TreeGrafter"/>
</dbReference>
<dbReference type="RefSeq" id="WP_051413417.1">
    <property type="nucleotide sequence ID" value="NZ_FPAG01000010.1"/>
</dbReference>
<dbReference type="InterPro" id="IPR050904">
    <property type="entry name" value="Adhesion/Biosynth-related"/>
</dbReference>
<evidence type="ECO:0000313" key="3">
    <source>
        <dbReference type="Proteomes" id="UP000183209"/>
    </source>
</evidence>
<dbReference type="PROSITE" id="PS50213">
    <property type="entry name" value="FAS1"/>
    <property type="match status" value="1"/>
</dbReference>
<dbReference type="SMART" id="SM00554">
    <property type="entry name" value="FAS1"/>
    <property type="match status" value="1"/>
</dbReference>
<dbReference type="GO" id="GO:0031012">
    <property type="term" value="C:extracellular matrix"/>
    <property type="evidence" value="ECO:0007669"/>
    <property type="project" value="TreeGrafter"/>
</dbReference>
<dbReference type="GO" id="GO:0007155">
    <property type="term" value="P:cell adhesion"/>
    <property type="evidence" value="ECO:0007669"/>
    <property type="project" value="TreeGrafter"/>
</dbReference>
<sequence length="197" mass="21296">MKNVFTIGILSMMLIFTSCEKESIDEQLITADINARASVAAEKGDQSIAEIVVANATDEEEPQFTLLLAALEYAGITSMFTGNDQYTVFAPTDAAFVRFLGDNALTDFTPDQVASVLSYHVTDGRRFSNSVVPKQNPREIETLLGYSIFVSNTAGIDTNDDDTEANATILVSEGLFNISASNGVIHVIDEVLVPESE</sequence>
<reference evidence="2 3" key="1">
    <citation type="submission" date="2016-10" db="EMBL/GenBank/DDBJ databases">
        <authorList>
            <person name="de Groot N.N."/>
        </authorList>
    </citation>
    <scope>NUCLEOTIDE SEQUENCE [LARGE SCALE GENOMIC DNA]</scope>
    <source>
        <strain evidence="2 3">CGMCC 1.6114</strain>
    </source>
</reference>
<proteinExistence type="predicted"/>
<dbReference type="Pfam" id="PF02469">
    <property type="entry name" value="Fasciclin"/>
    <property type="match status" value="1"/>
</dbReference>
<organism evidence="2 3">
    <name type="scientific">Zhouia amylolytica</name>
    <dbReference type="NCBI Taxonomy" id="376730"/>
    <lineage>
        <taxon>Bacteria</taxon>
        <taxon>Pseudomonadati</taxon>
        <taxon>Bacteroidota</taxon>
        <taxon>Flavobacteriia</taxon>
        <taxon>Flavobacteriales</taxon>
        <taxon>Flavobacteriaceae</taxon>
        <taxon>Zhouia</taxon>
    </lineage>
</organism>
<dbReference type="InterPro" id="IPR000782">
    <property type="entry name" value="FAS1_domain"/>
</dbReference>
<gene>
    <name evidence="2" type="ORF">SAMN04487906_3225</name>
</gene>
<name>A0A1I6VLR4_9FLAO</name>
<evidence type="ECO:0000313" key="2">
    <source>
        <dbReference type="EMBL" id="SFT14650.1"/>
    </source>
</evidence>
<dbReference type="Proteomes" id="UP000183209">
    <property type="component" value="Unassembled WGS sequence"/>
</dbReference>
<dbReference type="Gene3D" id="2.30.180.10">
    <property type="entry name" value="FAS1 domain"/>
    <property type="match status" value="1"/>
</dbReference>
<dbReference type="OrthoDB" id="1119934at2"/>
<dbReference type="PANTHER" id="PTHR10900:SF77">
    <property type="entry name" value="FI19380P1"/>
    <property type="match status" value="1"/>
</dbReference>
<feature type="domain" description="FAS1" evidence="1">
    <location>
        <begin position="51"/>
        <end position="192"/>
    </location>
</feature>
<accession>A0A1I6VLR4</accession>
<evidence type="ECO:0000259" key="1">
    <source>
        <dbReference type="PROSITE" id="PS50213"/>
    </source>
</evidence>
<dbReference type="PROSITE" id="PS51257">
    <property type="entry name" value="PROKAR_LIPOPROTEIN"/>
    <property type="match status" value="1"/>
</dbReference>
<protein>
    <submittedName>
        <fullName evidence="2">Uncaracterized surface protein containing fasciclin (FAS1) repeats</fullName>
    </submittedName>
</protein>
<dbReference type="GO" id="GO:0005615">
    <property type="term" value="C:extracellular space"/>
    <property type="evidence" value="ECO:0007669"/>
    <property type="project" value="TreeGrafter"/>
</dbReference>
<dbReference type="InterPro" id="IPR036378">
    <property type="entry name" value="FAS1_dom_sf"/>
</dbReference>
<dbReference type="SUPFAM" id="SSF82153">
    <property type="entry name" value="FAS1 domain"/>
    <property type="match status" value="1"/>
</dbReference>
<dbReference type="PANTHER" id="PTHR10900">
    <property type="entry name" value="PERIOSTIN-RELATED"/>
    <property type="match status" value="1"/>
</dbReference>